<protein>
    <submittedName>
        <fullName evidence="2">Uncharacterized protein</fullName>
    </submittedName>
</protein>
<reference evidence="2" key="2">
    <citation type="submission" date="2015-06" db="UniProtKB">
        <authorList>
            <consortium name="EnsemblMetazoa"/>
        </authorList>
    </citation>
    <scope>IDENTIFICATION</scope>
</reference>
<sequence>MVKFNNHSINKVETKNIHNKENMMLPSNY</sequence>
<feature type="region of interest" description="Disordered" evidence="1">
    <location>
        <begin position="1"/>
        <end position="29"/>
    </location>
</feature>
<feature type="compositionally biased region" description="Basic and acidic residues" evidence="1">
    <location>
        <begin position="10"/>
        <end position="21"/>
    </location>
</feature>
<evidence type="ECO:0000313" key="2">
    <source>
        <dbReference type="EnsemblMetazoa" id="tetur31g00260.1"/>
    </source>
</evidence>
<dbReference type="Proteomes" id="UP000015104">
    <property type="component" value="Unassembled WGS sequence"/>
</dbReference>
<reference evidence="3" key="1">
    <citation type="submission" date="2011-08" db="EMBL/GenBank/DDBJ databases">
        <authorList>
            <person name="Rombauts S."/>
        </authorList>
    </citation>
    <scope>NUCLEOTIDE SEQUENCE</scope>
    <source>
        <strain evidence="3">London</strain>
    </source>
</reference>
<keyword evidence="3" id="KW-1185">Reference proteome</keyword>
<dbReference type="AlphaFoldDB" id="T1L128"/>
<evidence type="ECO:0000256" key="1">
    <source>
        <dbReference type="SAM" id="MobiDB-lite"/>
    </source>
</evidence>
<accession>T1L128</accession>
<dbReference type="EnsemblMetazoa" id="tetur31g00260.1">
    <property type="protein sequence ID" value="tetur31g00260.1"/>
    <property type="gene ID" value="tetur31g00260"/>
</dbReference>
<dbReference type="HOGENOM" id="CLU_3411034_0_0_1"/>
<name>T1L128_TETUR</name>
<dbReference type="EMBL" id="CAEY01000889">
    <property type="status" value="NOT_ANNOTATED_CDS"/>
    <property type="molecule type" value="Genomic_DNA"/>
</dbReference>
<proteinExistence type="predicted"/>
<evidence type="ECO:0000313" key="3">
    <source>
        <dbReference type="Proteomes" id="UP000015104"/>
    </source>
</evidence>
<organism evidence="2 3">
    <name type="scientific">Tetranychus urticae</name>
    <name type="common">Two-spotted spider mite</name>
    <dbReference type="NCBI Taxonomy" id="32264"/>
    <lineage>
        <taxon>Eukaryota</taxon>
        <taxon>Metazoa</taxon>
        <taxon>Ecdysozoa</taxon>
        <taxon>Arthropoda</taxon>
        <taxon>Chelicerata</taxon>
        <taxon>Arachnida</taxon>
        <taxon>Acari</taxon>
        <taxon>Acariformes</taxon>
        <taxon>Trombidiformes</taxon>
        <taxon>Prostigmata</taxon>
        <taxon>Eleutherengona</taxon>
        <taxon>Raphignathae</taxon>
        <taxon>Tetranychoidea</taxon>
        <taxon>Tetranychidae</taxon>
        <taxon>Tetranychus</taxon>
    </lineage>
</organism>